<name>A0A0L9TRZ4_PHAAN</name>
<proteinExistence type="predicted"/>
<sequence length="82" mass="9416">MGFMWPTDNFCENTLQIPRCRCRVDAYCDYMRPVYTVNVGSRRIFVAGDVLYYGSRLAIGMHHSLHIFCGTTAVAFWICEAP</sequence>
<evidence type="ECO:0000313" key="1">
    <source>
        <dbReference type="EMBL" id="KOM33300.1"/>
    </source>
</evidence>
<dbReference type="AlphaFoldDB" id="A0A0L9TRZ4"/>
<evidence type="ECO:0000313" key="2">
    <source>
        <dbReference type="Proteomes" id="UP000053144"/>
    </source>
</evidence>
<reference evidence="2" key="1">
    <citation type="journal article" date="2015" name="Proc. Natl. Acad. Sci. U.S.A.">
        <title>Genome sequencing of adzuki bean (Vigna angularis) provides insight into high starch and low fat accumulation and domestication.</title>
        <authorList>
            <person name="Yang K."/>
            <person name="Tian Z."/>
            <person name="Chen C."/>
            <person name="Luo L."/>
            <person name="Zhao B."/>
            <person name="Wang Z."/>
            <person name="Yu L."/>
            <person name="Li Y."/>
            <person name="Sun Y."/>
            <person name="Li W."/>
            <person name="Chen Y."/>
            <person name="Li Y."/>
            <person name="Zhang Y."/>
            <person name="Ai D."/>
            <person name="Zhao J."/>
            <person name="Shang C."/>
            <person name="Ma Y."/>
            <person name="Wu B."/>
            <person name="Wang M."/>
            <person name="Gao L."/>
            <person name="Sun D."/>
            <person name="Zhang P."/>
            <person name="Guo F."/>
            <person name="Wang W."/>
            <person name="Li Y."/>
            <person name="Wang J."/>
            <person name="Varshney R.K."/>
            <person name="Wang J."/>
            <person name="Ling H.Q."/>
            <person name="Wan P."/>
        </authorList>
    </citation>
    <scope>NUCLEOTIDE SEQUENCE</scope>
    <source>
        <strain evidence="2">cv. Jingnong 6</strain>
    </source>
</reference>
<dbReference type="Gramene" id="KOM33300">
    <property type="protein sequence ID" value="KOM33300"/>
    <property type="gene ID" value="LR48_Vigan01g285600"/>
</dbReference>
<protein>
    <submittedName>
        <fullName evidence="1">Uncharacterized protein</fullName>
    </submittedName>
</protein>
<organism evidence="1 2">
    <name type="scientific">Phaseolus angularis</name>
    <name type="common">Azuki bean</name>
    <name type="synonym">Vigna angularis</name>
    <dbReference type="NCBI Taxonomy" id="3914"/>
    <lineage>
        <taxon>Eukaryota</taxon>
        <taxon>Viridiplantae</taxon>
        <taxon>Streptophyta</taxon>
        <taxon>Embryophyta</taxon>
        <taxon>Tracheophyta</taxon>
        <taxon>Spermatophyta</taxon>
        <taxon>Magnoliopsida</taxon>
        <taxon>eudicotyledons</taxon>
        <taxon>Gunneridae</taxon>
        <taxon>Pentapetalae</taxon>
        <taxon>rosids</taxon>
        <taxon>fabids</taxon>
        <taxon>Fabales</taxon>
        <taxon>Fabaceae</taxon>
        <taxon>Papilionoideae</taxon>
        <taxon>50 kb inversion clade</taxon>
        <taxon>NPAAA clade</taxon>
        <taxon>indigoferoid/millettioid clade</taxon>
        <taxon>Phaseoleae</taxon>
        <taxon>Vigna</taxon>
    </lineage>
</organism>
<dbReference type="Proteomes" id="UP000053144">
    <property type="component" value="Chromosome 1"/>
</dbReference>
<gene>
    <name evidence="1" type="ORF">LR48_Vigan01g285600</name>
</gene>
<dbReference type="EMBL" id="CM003371">
    <property type="protein sequence ID" value="KOM33300.1"/>
    <property type="molecule type" value="Genomic_DNA"/>
</dbReference>
<accession>A0A0L9TRZ4</accession>